<evidence type="ECO:0000259" key="3">
    <source>
        <dbReference type="Pfam" id="PF00561"/>
    </source>
</evidence>
<feature type="signal peptide" evidence="2">
    <location>
        <begin position="1"/>
        <end position="19"/>
    </location>
</feature>
<dbReference type="Pfam" id="PF00561">
    <property type="entry name" value="Abhydrolase_1"/>
    <property type="match status" value="1"/>
</dbReference>
<dbReference type="Gene3D" id="3.40.50.1820">
    <property type="entry name" value="alpha/beta hydrolase"/>
    <property type="match status" value="1"/>
</dbReference>
<feature type="region of interest" description="Disordered" evidence="1">
    <location>
        <begin position="17"/>
        <end position="36"/>
    </location>
</feature>
<dbReference type="InterPro" id="IPR050471">
    <property type="entry name" value="AB_hydrolase"/>
</dbReference>
<organism evidence="4">
    <name type="scientific">Phaffia rhodozyma</name>
    <name type="common">Yeast</name>
    <name type="synonym">Xanthophyllomyces dendrorhous</name>
    <dbReference type="NCBI Taxonomy" id="264483"/>
    <lineage>
        <taxon>Eukaryota</taxon>
        <taxon>Fungi</taxon>
        <taxon>Dikarya</taxon>
        <taxon>Basidiomycota</taxon>
        <taxon>Agaricomycotina</taxon>
        <taxon>Tremellomycetes</taxon>
        <taxon>Cystofilobasidiales</taxon>
        <taxon>Mrakiaceae</taxon>
        <taxon>Phaffia</taxon>
    </lineage>
</organism>
<dbReference type="PANTHER" id="PTHR43433:SF5">
    <property type="entry name" value="AB HYDROLASE-1 DOMAIN-CONTAINING PROTEIN"/>
    <property type="match status" value="1"/>
</dbReference>
<proteinExistence type="predicted"/>
<dbReference type="InterPro" id="IPR000073">
    <property type="entry name" value="AB_hydrolase_1"/>
</dbReference>
<feature type="chain" id="PRO_5002522401" evidence="2">
    <location>
        <begin position="20"/>
        <end position="295"/>
    </location>
</feature>
<feature type="region of interest" description="Disordered" evidence="1">
    <location>
        <begin position="268"/>
        <end position="295"/>
    </location>
</feature>
<evidence type="ECO:0000256" key="1">
    <source>
        <dbReference type="SAM" id="MobiDB-lite"/>
    </source>
</evidence>
<dbReference type="PANTHER" id="PTHR43433">
    <property type="entry name" value="HYDROLASE, ALPHA/BETA FOLD FAMILY PROTEIN"/>
    <property type="match status" value="1"/>
</dbReference>
<dbReference type="AlphaFoldDB" id="A0A0F7SNK3"/>
<dbReference type="PRINTS" id="PR00111">
    <property type="entry name" value="ABHYDROLASE"/>
</dbReference>
<accession>A0A0F7SNK3</accession>
<dbReference type="InterPro" id="IPR029058">
    <property type="entry name" value="AB_hydrolase_fold"/>
</dbReference>
<evidence type="ECO:0000256" key="2">
    <source>
        <dbReference type="SAM" id="SignalP"/>
    </source>
</evidence>
<feature type="domain" description="AB hydrolase-1" evidence="3">
    <location>
        <begin position="85"/>
        <end position="207"/>
    </location>
</feature>
<dbReference type="SUPFAM" id="SSF53474">
    <property type="entry name" value="alpha/beta-Hydrolases"/>
    <property type="match status" value="1"/>
</dbReference>
<reference evidence="4" key="1">
    <citation type="submission" date="2014-08" db="EMBL/GenBank/DDBJ databases">
        <authorList>
            <person name="Sharma Rahul"/>
            <person name="Thines Marco"/>
        </authorList>
    </citation>
    <scope>NUCLEOTIDE SEQUENCE</scope>
</reference>
<keyword evidence="4" id="KW-0378">Hydrolase</keyword>
<sequence length="295" mass="32834">MTTLLKSILTLIPSPFASSGLPNPPRRRLSDADDEDEDLKTLLNPATCSQKGKHWVWADEPEDTNTDERKGHEIYYELHGTGKEHVLFIMGLSNGSSSWSTQVDHFGSLSDYSVLVFDNRGSGHSGYPSGPYTTSAMAQDVVSLLDFVEWTGSKSIHLVGISMGGMISLELATLIPERLASLTLCVTSAGDKYRRNLPPREGLQTMMKLMFVTKKQEDRIDAAVELLYPANWLDEEDPDDSECRTRRITRTEHPKRFNDLLERTFREGREVSGPPGEPVRSDHLGMGIKLDGPAV</sequence>
<name>A0A0F7SNK3_PHARH</name>
<evidence type="ECO:0000313" key="4">
    <source>
        <dbReference type="EMBL" id="CED82264.1"/>
    </source>
</evidence>
<keyword evidence="2" id="KW-0732">Signal</keyword>
<dbReference type="EMBL" id="LN483124">
    <property type="protein sequence ID" value="CED82264.1"/>
    <property type="molecule type" value="Genomic_DNA"/>
</dbReference>
<dbReference type="GO" id="GO:0016787">
    <property type="term" value="F:hydrolase activity"/>
    <property type="evidence" value="ECO:0007669"/>
    <property type="project" value="UniProtKB-KW"/>
</dbReference>
<protein>
    <submittedName>
        <fullName evidence="4">Soluble epoxide hydrolase</fullName>
    </submittedName>
</protein>